<evidence type="ECO:0000313" key="3">
    <source>
        <dbReference type="EMBL" id="KAG3225215.1"/>
    </source>
</evidence>
<reference evidence="4 5" key="1">
    <citation type="submission" date="2018-01" db="EMBL/GenBank/DDBJ databases">
        <title>Draft genome of the strawberry crown rot pathogen Phytophthora cactorum.</title>
        <authorList>
            <person name="Armitage A.D."/>
            <person name="Lysoe E."/>
            <person name="Nellist C.F."/>
            <person name="Harrison R.J."/>
            <person name="Brurberg M.B."/>
        </authorList>
    </citation>
    <scope>NUCLEOTIDE SEQUENCE [LARGE SCALE GENOMIC DNA]</scope>
    <source>
        <strain evidence="4 5">10300</strain>
    </source>
</reference>
<dbReference type="EMBL" id="RCMV01000090">
    <property type="protein sequence ID" value="KAG3225215.1"/>
    <property type="molecule type" value="Genomic_DNA"/>
</dbReference>
<dbReference type="EMBL" id="RCMK01000150">
    <property type="protein sequence ID" value="KAG2946768.1"/>
    <property type="molecule type" value="Genomic_DNA"/>
</dbReference>
<sequence>MATGSMMKDYMRRQLRYWVDDFKDSMLPRDFMTKSYTKTQLVLPDTHLKPHRVAAVLHLPSPLQVTTVRCIELTIAVPSWTDKDKEAAHKPVLIHVNELLIQVHNIWECNSEIRRAVEERVQAALLEPDPLGSTAAMFEFARDVNDRTKLVVDKLRVQIFIGEVSRVEFVLADLNARTTDALWQDVKDPTTCVDYSPDHLMQTRFKAMSFMLSAEINPGNADAAKTGTQMIRLMTKVSVVIRVTRFYHRNEIADSWRRQMQLVDVIFGAVKLELGIAEFMEVYTVASTLCNWILNGRKTALSAPADGMAADREPLGAGASGADQPNIELQITFRGTIEAKLTFTSPTEGPQELFLVADRAAGNVIFHRHGVRELQMSLHELAVRFRGYVVFRLKPDREVFHLEERLSSLSVKWRVQSVLCRIDDDLAAVLTEMYQFVNEKEQAIVIRCGTCHQQISLDMIDVHVCPPRNGRISQQSTPHTGKATPLGSRRNSFSEASSAECSSSETEEDLGKTIRVDGPPKVHVVLHMNELELQIGSRLVLILLKLFDVREAQEIIGRDVTTKLSNLRLTTESNEFMGDTIFVPALPLQMLECSLQGCDCVLRRKETTNHQGTSQGNIHGYRLPARAFLDIAHCAISAQECFIKVDRIQVRSSFSDGSRVCSSSQPQLSFHVHMDKIRCQFDETLFKLARTVIEHIGGSSTSDNSPLMTLFLGVLQIRAIEFTLQNEGTAETRAKSLLKQAIVVFDNQLGFLCTQSSLDFKTIINSQTMKFVHRQTPAIRTNSEPLVHLDHTELSVLVENKAQNAVMDASEGNVNAPTDAIENNTSTEVTCPSSCTVIIEEDETTTTERTPITPPELEREDASRCIQRMVRRKQLVRQQEQRFEVEDYEPGVVKHIQTAINPAASECGSNVANPASVSAPVNEPDNANSSSSPTLSPSRVSLGIPSPITVLGPDMDLVGEIRGGITKLMSPLSRTRRSSDSIRGGINKLMSPISRTLSPTGSIKRRPSVESVAPMVEIATYNVTISEASRRRPESSLPKKSQELREVQPNVTSKTLSKDKLPAGSSPKTKTVSLSQQDISSKGEPLASENSEETKKNELSEAKLAALPDVVRVLVQLGECRLCIPINPRGKVDYLCREIVRRYNESFAADRGSISAVSLQDKYGGVFSPSDTVGFTLSVAPNELLYAYPHEHNGQIRSLARLAAESSRTARSRNLQDLSTPQRTASGEGVRYSKLPLPLAIALLANESERDLIRSGLCERASEALGEMWPDLALNAASLDTEKNLLIVEIAWHETCIEVTNGDAFALCRQLLGLCTSRATSKYVGKILRSRLKVDSSNPLVEWACRRKLAMQKKAGDDSSAQPSDQEQVLNASYEQLKDVVQSTYGVYTR</sequence>
<protein>
    <submittedName>
        <fullName evidence="4">Uncharacterized protein</fullName>
    </submittedName>
</protein>
<organism evidence="4 5">
    <name type="scientific">Phytophthora cactorum</name>
    <dbReference type="NCBI Taxonomy" id="29920"/>
    <lineage>
        <taxon>Eukaryota</taxon>
        <taxon>Sar</taxon>
        <taxon>Stramenopiles</taxon>
        <taxon>Oomycota</taxon>
        <taxon>Peronosporomycetes</taxon>
        <taxon>Peronosporales</taxon>
        <taxon>Peronosporaceae</taxon>
        <taxon>Phytophthora</taxon>
    </lineage>
</organism>
<dbReference type="Proteomes" id="UP000760860">
    <property type="component" value="Unassembled WGS sequence"/>
</dbReference>
<evidence type="ECO:0000313" key="5">
    <source>
        <dbReference type="Proteomes" id="UP000251314"/>
    </source>
</evidence>
<dbReference type="EMBL" id="MJFZ01000017">
    <property type="protein sequence ID" value="RAW42346.1"/>
    <property type="molecule type" value="Genomic_DNA"/>
</dbReference>
<keyword evidence="5" id="KW-1185">Reference proteome</keyword>
<feature type="region of interest" description="Disordered" evidence="1">
    <location>
        <begin position="468"/>
        <end position="514"/>
    </location>
</feature>
<dbReference type="OrthoDB" id="112353at2759"/>
<evidence type="ECO:0000313" key="2">
    <source>
        <dbReference type="EMBL" id="KAG2946768.1"/>
    </source>
</evidence>
<name>A0A329T2M3_9STRA</name>
<feature type="compositionally biased region" description="Polar residues" evidence="1">
    <location>
        <begin position="1066"/>
        <end position="1080"/>
    </location>
</feature>
<gene>
    <name evidence="4" type="ORF">PC110_g1515</name>
    <name evidence="2" type="ORF">PC117_g7369</name>
    <name evidence="3" type="ORF">PC129_g4166</name>
</gene>
<dbReference type="VEuPathDB" id="FungiDB:PC110_g1515"/>
<accession>A0A329T2M3</accession>
<feature type="region of interest" description="Disordered" evidence="1">
    <location>
        <begin position="915"/>
        <end position="940"/>
    </location>
</feature>
<feature type="compositionally biased region" description="Low complexity" evidence="1">
    <location>
        <begin position="929"/>
        <end position="940"/>
    </location>
</feature>
<feature type="compositionally biased region" description="Low complexity" evidence="1">
    <location>
        <begin position="493"/>
        <end position="504"/>
    </location>
</feature>
<evidence type="ECO:0000313" key="4">
    <source>
        <dbReference type="EMBL" id="RAW42346.1"/>
    </source>
</evidence>
<feature type="region of interest" description="Disordered" evidence="1">
    <location>
        <begin position="972"/>
        <end position="1008"/>
    </location>
</feature>
<reference evidence="3" key="2">
    <citation type="submission" date="2018-05" db="EMBL/GenBank/DDBJ databases">
        <title>Effector identification in a new, highly contiguous assembly of the strawberry crown rot pathogen Phytophthora cactorum.</title>
        <authorList>
            <person name="Armitage A.D."/>
            <person name="Nellist C.F."/>
            <person name="Bates H."/>
            <person name="Vickerstaff R.J."/>
            <person name="Harrison R.J."/>
        </authorList>
    </citation>
    <scope>NUCLEOTIDE SEQUENCE</scope>
    <source>
        <strain evidence="2">4040</strain>
        <strain evidence="3">P421</strain>
    </source>
</reference>
<dbReference type="Proteomes" id="UP000736787">
    <property type="component" value="Unassembled WGS sequence"/>
</dbReference>
<proteinExistence type="predicted"/>
<evidence type="ECO:0000256" key="1">
    <source>
        <dbReference type="SAM" id="MobiDB-lite"/>
    </source>
</evidence>
<dbReference type="Proteomes" id="UP000251314">
    <property type="component" value="Unassembled WGS sequence"/>
</dbReference>
<comment type="caution">
    <text evidence="4">The sequence shown here is derived from an EMBL/GenBank/DDBJ whole genome shotgun (WGS) entry which is preliminary data.</text>
</comment>
<feature type="region of interest" description="Disordered" evidence="1">
    <location>
        <begin position="1028"/>
        <end position="1095"/>
    </location>
</feature>